<proteinExistence type="predicted"/>
<accession>A0ABT7ISA1</accession>
<reference evidence="2" key="1">
    <citation type="submission" date="2023-03" db="EMBL/GenBank/DDBJ databases">
        <title>Mesosutterella sp. nov. isolated from porcine feces.</title>
        <authorList>
            <person name="Yu S."/>
        </authorList>
    </citation>
    <scope>NUCLEOTIDE SEQUENCE</scope>
    <source>
        <strain evidence="2">AGMB02718</strain>
    </source>
</reference>
<keyword evidence="3" id="KW-1185">Reference proteome</keyword>
<dbReference type="EMBL" id="JAKZJU020000001">
    <property type="protein sequence ID" value="MDL2060152.1"/>
    <property type="molecule type" value="Genomic_DNA"/>
</dbReference>
<evidence type="ECO:0008006" key="4">
    <source>
        <dbReference type="Google" id="ProtNLM"/>
    </source>
</evidence>
<dbReference type="PROSITE" id="PS51257">
    <property type="entry name" value="PROKAR_LIPOPROTEIN"/>
    <property type="match status" value="1"/>
</dbReference>
<gene>
    <name evidence="2" type="ORF">MUN46_009415</name>
</gene>
<dbReference type="RefSeq" id="WP_243376970.1">
    <property type="nucleotide sequence ID" value="NZ_JAKZJU020000001.1"/>
</dbReference>
<feature type="signal peptide" evidence="1">
    <location>
        <begin position="1"/>
        <end position="20"/>
    </location>
</feature>
<evidence type="ECO:0000256" key="1">
    <source>
        <dbReference type="SAM" id="SignalP"/>
    </source>
</evidence>
<sequence>MASKFLAPAALCALALGGCAITSSVNEVNKGVYTISSLGSLGQPGSDLLDELYEKGHKYCDEKKLQFKLLSQQTNNGTYTGTSRPFSAPSTSGGGFWGGFNQGISNMVIPTGTYGRARIYFTCVNPEAEAGAADSSEPKFRKIFSSPHHTTYYIPGLTQKGVNQLDGSTLYQIAVAKDYAEKQSSGALSSIMSYGLYCSNGLMLPLENRLYEEHFPSNKQFSSEKFSAAHQPAPSLLENALKNQEYTSIYQELCR</sequence>
<organism evidence="2 3">
    <name type="scientific">Mesosutterella faecium</name>
    <dbReference type="NCBI Taxonomy" id="2925194"/>
    <lineage>
        <taxon>Bacteria</taxon>
        <taxon>Pseudomonadati</taxon>
        <taxon>Pseudomonadota</taxon>
        <taxon>Betaproteobacteria</taxon>
        <taxon>Burkholderiales</taxon>
        <taxon>Sutterellaceae</taxon>
        <taxon>Mesosutterella</taxon>
    </lineage>
</organism>
<name>A0ABT7ISA1_9BURK</name>
<keyword evidence="1" id="KW-0732">Signal</keyword>
<evidence type="ECO:0000313" key="2">
    <source>
        <dbReference type="EMBL" id="MDL2060152.1"/>
    </source>
</evidence>
<dbReference type="Proteomes" id="UP001165481">
    <property type="component" value="Unassembled WGS sequence"/>
</dbReference>
<protein>
    <recommendedName>
        <fullName evidence="4">Lipoprotein</fullName>
    </recommendedName>
</protein>
<feature type="chain" id="PRO_5045175166" description="Lipoprotein" evidence="1">
    <location>
        <begin position="21"/>
        <end position="255"/>
    </location>
</feature>
<comment type="caution">
    <text evidence="2">The sequence shown here is derived from an EMBL/GenBank/DDBJ whole genome shotgun (WGS) entry which is preliminary data.</text>
</comment>
<evidence type="ECO:0000313" key="3">
    <source>
        <dbReference type="Proteomes" id="UP001165481"/>
    </source>
</evidence>